<dbReference type="AlphaFoldDB" id="A0A7U2EUG9"/>
<keyword evidence="6 13" id="KW-0548">Nucleotidyltransferase</keyword>
<reference evidence="17" key="1">
    <citation type="journal article" date="2021" name="BMC Genomics">
        <title>Chromosome-level genome assembly and manually-curated proteome of model necrotroph Parastagonospora nodorum Sn15 reveals a genome-wide trove of candidate effector homologs, and redundancy of virulence-related functions within an accessory chromosome.</title>
        <authorList>
            <person name="Bertazzoni S."/>
            <person name="Jones D.A.B."/>
            <person name="Phan H.T."/>
            <person name="Tan K.-C."/>
            <person name="Hane J.K."/>
        </authorList>
    </citation>
    <scope>NUCLEOTIDE SEQUENCE [LARGE SCALE GENOMIC DNA]</scope>
    <source>
        <strain evidence="17">SN15 / ATCC MYA-4574 / FGSC 10173)</strain>
    </source>
</reference>
<dbReference type="Gene3D" id="3.30.70.2630">
    <property type="match status" value="1"/>
</dbReference>
<name>A0A7U2EUG9_PHANO</name>
<keyword evidence="10 13" id="KW-0695">RNA-directed DNA polymerase</keyword>
<dbReference type="OrthoDB" id="289721at2759"/>
<keyword evidence="17" id="KW-1185">Reference proteome</keyword>
<comment type="subcellular location">
    <subcellularLocation>
        <location evidence="13">Nucleus</location>
    </subcellularLocation>
    <subcellularLocation>
        <location evidence="13">Chromosome</location>
        <location evidence="13">Telomere</location>
    </subcellularLocation>
</comment>
<evidence type="ECO:0000256" key="6">
    <source>
        <dbReference type="ARBA" id="ARBA00022695"/>
    </source>
</evidence>
<dbReference type="Pfam" id="PF00078">
    <property type="entry name" value="RVT_1"/>
    <property type="match status" value="1"/>
</dbReference>
<feature type="domain" description="Reverse transcriptase" evidence="15">
    <location>
        <begin position="638"/>
        <end position="975"/>
    </location>
</feature>
<dbReference type="InterPro" id="IPR000477">
    <property type="entry name" value="RT_dom"/>
</dbReference>
<dbReference type="GO" id="GO:0046872">
    <property type="term" value="F:metal ion binding"/>
    <property type="evidence" value="ECO:0007669"/>
    <property type="project" value="UniProtKB-KW"/>
</dbReference>
<dbReference type="Gene3D" id="1.10.132.70">
    <property type="match status" value="1"/>
</dbReference>
<keyword evidence="8 13" id="KW-0460">Magnesium</keyword>
<evidence type="ECO:0000256" key="13">
    <source>
        <dbReference type="RuleBase" id="RU365061"/>
    </source>
</evidence>
<comment type="function">
    <text evidence="13">Telomerase is a ribonucleoprotein enzyme essential for the replication of chromosome termini in most eukaryotes. It elongates telomeres. It is a reverse transcriptase that adds simple sequence repeats to chromosome ends by copying a template sequence within the RNA component of the enzyme.</text>
</comment>
<evidence type="ECO:0000256" key="2">
    <source>
        <dbReference type="ARBA" id="ARBA00012493"/>
    </source>
</evidence>
<dbReference type="InterPro" id="IPR043502">
    <property type="entry name" value="DNA/RNA_pol_sf"/>
</dbReference>
<dbReference type="EC" id="2.7.7.49" evidence="2 13"/>
<dbReference type="VEuPathDB" id="FungiDB:JI435_034670"/>
<organism evidence="16 17">
    <name type="scientific">Phaeosphaeria nodorum (strain SN15 / ATCC MYA-4574 / FGSC 10173)</name>
    <name type="common">Glume blotch fungus</name>
    <name type="synonym">Parastagonospora nodorum</name>
    <dbReference type="NCBI Taxonomy" id="321614"/>
    <lineage>
        <taxon>Eukaryota</taxon>
        <taxon>Fungi</taxon>
        <taxon>Dikarya</taxon>
        <taxon>Ascomycota</taxon>
        <taxon>Pezizomycotina</taxon>
        <taxon>Dothideomycetes</taxon>
        <taxon>Pleosporomycetidae</taxon>
        <taxon>Pleosporales</taxon>
        <taxon>Pleosporineae</taxon>
        <taxon>Phaeosphaeriaceae</taxon>
        <taxon>Parastagonospora</taxon>
    </lineage>
</organism>
<sequence length="1160" mass="132280">MKRKPATHASGGPRKKARRDKPASASPPGPDHPVLRRLYPQVLTLRHHILSRLPKSSKGRRRRIAQLGLATSAHDDAPTRDLDVQLGQLLDLALIGCVPDAEPGNIQHEAKERDRDRELESFTQQRSQSNSGGTFKSGYFLQSEVVDFVIWLLFRRSTAHKPSHLLCHGFQRAAHAGRTHNEHGEPTSSVPGLVERSPNSHVRTLKEPTWCRLLALLGQRGDRIIIDMLLDCAIFLPVTGGIGNYIQLSGIPMSDLKPDEKQKEQTLHNETNQPTKSVPLNQHGENRSPSAITFVRSRMLYAKAALNAKGGVRFGMRHIHVLNRLSDRSDQLQTILILRYIFPRQFGLHNAFTSKVDRRETAMPFKDYTLREKEIHQSMCRALGDKATDPEETRKWKTRVPKRLRGATVELIDRMRTLNHRCSYTELLRHYCPVETLPLSSKPEWRKHNVRPDSENSGPSTDSPNESNLMTGPKNDNSTEQACFTDMACSTADVSAFCRAVVARVIPNAFWGDESNKRVIMYWVDQFISLRRFESLNLHQVTQKLQITSITWLHVPGQHDTSKLAKSDFEKRKELLLEFVYWLFDSFLIPLIRSNFHVTESNVHRNRLFYFRHDVWRMLTESSLTALKSSMFEHMPTERTTKLLSMRPLGFSKIRLLPKSHGFRTIMNLKRRQQVVKNGVTSLGRSINSVMTPVFNVVTYEKSLQPNVFGSSLFSVTDMFPKLAAFKASLKQRNLEQGPLYFAKVDVQTCFDTIPQQRLLTMVESLMSMQTYQTGKHVEISPLGALQKLDGQHIDPLPVKKYVAHSGAAKDMASFQQLVQNKFVGLKSNTVFVNTNLQQQETKDDLMRLLREHVERNLVKIGKKFYRQKQGIPQGSILSSILCNFFYAELERDVLSFALGDDCLLLRLLDDFLLITIKQQHAERFLRVMHRGHPEYGVVVKTSKSLANFDAVTETGHCIPKAASDSKFPYCGVCIDTTTLEVNKKSERSARTDVEDSLTVDLAKMPGQTFHRKALNAFKIQLKAMYIDASLNSVSTILGNLYQSFHEAAVRCLEYVRVLSRVRTTCSSVLIKTVDSIIALAFVMLQRRSRSRSDRPKSAVQSVISRRHLQWLACKAFLSVFQRKQTQHRALLVWLEQAFKAARISDEHERRLLDCAINRQ</sequence>
<dbReference type="GO" id="GO:0003720">
    <property type="term" value="F:telomerase activity"/>
    <property type="evidence" value="ECO:0007669"/>
    <property type="project" value="InterPro"/>
</dbReference>
<evidence type="ECO:0000259" key="15">
    <source>
        <dbReference type="PROSITE" id="PS50878"/>
    </source>
</evidence>
<protein>
    <recommendedName>
        <fullName evidence="3 13">Telomerase reverse transcriptase</fullName>
        <ecNumber evidence="2 13">2.7.7.49</ecNumber>
    </recommendedName>
    <alternativeName>
        <fullName evidence="13">Telomerase catalytic subunit</fullName>
    </alternativeName>
</protein>
<dbReference type="FunFam" id="3.30.70.2630:FF:000003">
    <property type="entry name" value="Telomerase reverse transcriptase"/>
    <property type="match status" value="1"/>
</dbReference>
<dbReference type="InterPro" id="IPR049139">
    <property type="entry name" value="TERT_C"/>
</dbReference>
<feature type="region of interest" description="Disordered" evidence="14">
    <location>
        <begin position="1"/>
        <end position="35"/>
    </location>
</feature>
<evidence type="ECO:0000256" key="10">
    <source>
        <dbReference type="ARBA" id="ARBA00022918"/>
    </source>
</evidence>
<proteinExistence type="inferred from homology"/>
<keyword evidence="9 13" id="KW-0779">Telomere</keyword>
<comment type="catalytic activity">
    <reaction evidence="12 13">
        <text>DNA(n) + a 2'-deoxyribonucleoside 5'-triphosphate = DNA(n+1) + diphosphate</text>
        <dbReference type="Rhea" id="RHEA:22508"/>
        <dbReference type="Rhea" id="RHEA-COMP:17339"/>
        <dbReference type="Rhea" id="RHEA-COMP:17340"/>
        <dbReference type="ChEBI" id="CHEBI:33019"/>
        <dbReference type="ChEBI" id="CHEBI:61560"/>
        <dbReference type="ChEBI" id="CHEBI:173112"/>
        <dbReference type="EC" id="2.7.7.49"/>
    </reaction>
</comment>
<evidence type="ECO:0000256" key="5">
    <source>
        <dbReference type="ARBA" id="ARBA00022679"/>
    </source>
</evidence>
<keyword evidence="7 13" id="KW-0479">Metal-binding</keyword>
<feature type="region of interest" description="Disordered" evidence="14">
    <location>
        <begin position="101"/>
        <end position="133"/>
    </location>
</feature>
<dbReference type="GO" id="GO:0000723">
    <property type="term" value="P:telomere maintenance"/>
    <property type="evidence" value="ECO:0007669"/>
    <property type="project" value="InterPro"/>
</dbReference>
<feature type="region of interest" description="Disordered" evidence="14">
    <location>
        <begin position="177"/>
        <end position="199"/>
    </location>
</feature>
<dbReference type="GO" id="GO:0000781">
    <property type="term" value="C:chromosome, telomeric region"/>
    <property type="evidence" value="ECO:0007669"/>
    <property type="project" value="UniProtKB-SubCell"/>
</dbReference>
<dbReference type="SUPFAM" id="SSF56672">
    <property type="entry name" value="DNA/RNA polymerases"/>
    <property type="match status" value="1"/>
</dbReference>
<feature type="region of interest" description="Disordered" evidence="14">
    <location>
        <begin position="256"/>
        <end position="287"/>
    </location>
</feature>
<dbReference type="EMBL" id="CP069025">
    <property type="protein sequence ID" value="QRC93219.1"/>
    <property type="molecule type" value="Genomic_DNA"/>
</dbReference>
<dbReference type="InterPro" id="IPR021891">
    <property type="entry name" value="Telomerase_RBD"/>
</dbReference>
<dbReference type="PANTHER" id="PTHR12066:SF0">
    <property type="entry name" value="TELOMERASE REVERSE TRANSCRIPTASE"/>
    <property type="match status" value="1"/>
</dbReference>
<feature type="compositionally biased region" description="Polar residues" evidence="14">
    <location>
        <begin position="121"/>
        <end position="133"/>
    </location>
</feature>
<keyword evidence="4 13" id="KW-0158">Chromosome</keyword>
<dbReference type="CDD" id="cd01648">
    <property type="entry name" value="TERT"/>
    <property type="match status" value="1"/>
</dbReference>
<evidence type="ECO:0000256" key="1">
    <source>
        <dbReference type="ARBA" id="ARBA00008001"/>
    </source>
</evidence>
<dbReference type="GO" id="GO:0005634">
    <property type="term" value="C:nucleus"/>
    <property type="evidence" value="ECO:0007669"/>
    <property type="project" value="UniProtKB-SubCell"/>
</dbReference>
<feature type="compositionally biased region" description="Basic and acidic residues" evidence="14">
    <location>
        <begin position="108"/>
        <end position="120"/>
    </location>
</feature>
<evidence type="ECO:0000256" key="8">
    <source>
        <dbReference type="ARBA" id="ARBA00022842"/>
    </source>
</evidence>
<dbReference type="Pfam" id="PF12009">
    <property type="entry name" value="Telomerase_RBD"/>
    <property type="match status" value="1"/>
</dbReference>
<feature type="compositionally biased region" description="Polar residues" evidence="14">
    <location>
        <begin position="455"/>
        <end position="477"/>
    </location>
</feature>
<dbReference type="Proteomes" id="UP000663193">
    <property type="component" value="Chromosome 3"/>
</dbReference>
<gene>
    <name evidence="16" type="ORF">JI435_034670</name>
</gene>
<dbReference type="InterPro" id="IPR003545">
    <property type="entry name" value="Telomerase_RT"/>
</dbReference>
<keyword evidence="11 13" id="KW-0539">Nucleus</keyword>
<feature type="region of interest" description="Disordered" evidence="14">
    <location>
        <begin position="444"/>
        <end position="477"/>
    </location>
</feature>
<evidence type="ECO:0000256" key="14">
    <source>
        <dbReference type="SAM" id="MobiDB-lite"/>
    </source>
</evidence>
<evidence type="ECO:0000256" key="4">
    <source>
        <dbReference type="ARBA" id="ARBA00022454"/>
    </source>
</evidence>
<dbReference type="Pfam" id="PF21399">
    <property type="entry name" value="TERT_C"/>
    <property type="match status" value="1"/>
</dbReference>
<evidence type="ECO:0000256" key="11">
    <source>
        <dbReference type="ARBA" id="ARBA00023242"/>
    </source>
</evidence>
<dbReference type="Gene3D" id="1.10.357.90">
    <property type="match status" value="1"/>
</dbReference>
<feature type="compositionally biased region" description="Basic and acidic residues" evidence="14">
    <location>
        <begin position="256"/>
        <end position="267"/>
    </location>
</feature>
<feature type="compositionally biased region" description="Basic and acidic residues" evidence="14">
    <location>
        <begin position="444"/>
        <end position="454"/>
    </location>
</feature>
<keyword evidence="5 13" id="KW-0808">Transferase</keyword>
<accession>A0A7U2EUG9</accession>
<evidence type="ECO:0000313" key="17">
    <source>
        <dbReference type="Proteomes" id="UP000663193"/>
    </source>
</evidence>
<feature type="compositionally biased region" description="Polar residues" evidence="14">
    <location>
        <begin position="268"/>
        <end position="280"/>
    </location>
</feature>
<dbReference type="PRINTS" id="PR01365">
    <property type="entry name" value="TELOMERASERT"/>
</dbReference>
<dbReference type="GO" id="GO:0003677">
    <property type="term" value="F:DNA binding"/>
    <property type="evidence" value="ECO:0007669"/>
    <property type="project" value="InterPro"/>
</dbReference>
<dbReference type="SMART" id="SM00975">
    <property type="entry name" value="Telomerase_RBD"/>
    <property type="match status" value="1"/>
</dbReference>
<dbReference type="PANTHER" id="PTHR12066">
    <property type="entry name" value="TELOMERASE REVERSE TRANSCRIPTASE"/>
    <property type="match status" value="1"/>
</dbReference>
<evidence type="ECO:0000256" key="3">
    <source>
        <dbReference type="ARBA" id="ARBA00016182"/>
    </source>
</evidence>
<evidence type="ECO:0000256" key="9">
    <source>
        <dbReference type="ARBA" id="ARBA00022895"/>
    </source>
</evidence>
<evidence type="ECO:0000313" key="16">
    <source>
        <dbReference type="EMBL" id="QRC93219.1"/>
    </source>
</evidence>
<evidence type="ECO:0000256" key="12">
    <source>
        <dbReference type="ARBA" id="ARBA00048173"/>
    </source>
</evidence>
<dbReference type="PROSITE" id="PS50878">
    <property type="entry name" value="RT_POL"/>
    <property type="match status" value="1"/>
</dbReference>
<comment type="similarity">
    <text evidence="1 13">Belongs to the reverse transcriptase family. Telomerase subfamily.</text>
</comment>
<evidence type="ECO:0000256" key="7">
    <source>
        <dbReference type="ARBA" id="ARBA00022723"/>
    </source>
</evidence>